<sequence>MNCIPQEMMIKNVRLAAAYVPYQFMCSLYSPMDALKKGTAFPELFSPYNGSDQRYFSQQKEGLF</sequence>
<dbReference type="EMBL" id="QRCT01000050">
    <property type="protein sequence ID" value="RDU22285.1"/>
    <property type="molecule type" value="Genomic_DNA"/>
</dbReference>
<organism evidence="1 2">
    <name type="scientific">Anaerosacchariphilus polymeriproducens</name>
    <dbReference type="NCBI Taxonomy" id="1812858"/>
    <lineage>
        <taxon>Bacteria</taxon>
        <taxon>Bacillati</taxon>
        <taxon>Bacillota</taxon>
        <taxon>Clostridia</taxon>
        <taxon>Lachnospirales</taxon>
        <taxon>Lachnospiraceae</taxon>
        <taxon>Anaerosacchariphilus</taxon>
    </lineage>
</organism>
<evidence type="ECO:0000313" key="2">
    <source>
        <dbReference type="Proteomes" id="UP000255036"/>
    </source>
</evidence>
<gene>
    <name evidence="1" type="ORF">DWV06_15570</name>
</gene>
<dbReference type="AlphaFoldDB" id="A0A371ARU1"/>
<comment type="caution">
    <text evidence="1">The sequence shown here is derived from an EMBL/GenBank/DDBJ whole genome shotgun (WGS) entry which is preliminary data.</text>
</comment>
<proteinExistence type="predicted"/>
<name>A0A371ARU1_9FIRM</name>
<dbReference type="Pfam" id="PF11007">
    <property type="entry name" value="CotJA"/>
    <property type="match status" value="1"/>
</dbReference>
<dbReference type="InterPro" id="IPR020256">
    <property type="entry name" value="Spore_coat_CotJA"/>
</dbReference>
<reference evidence="1 2" key="1">
    <citation type="submission" date="2018-07" db="EMBL/GenBank/DDBJ databases">
        <title>Anaerosacharophilus polymeroproducens gen. nov. sp. nov., an anaerobic bacterium isolated from salt field.</title>
        <authorList>
            <person name="Kim W."/>
            <person name="Yang S.-H."/>
            <person name="Oh J."/>
            <person name="Lee J.-H."/>
            <person name="Kwon K.K."/>
        </authorList>
    </citation>
    <scope>NUCLEOTIDE SEQUENCE [LARGE SCALE GENOMIC DNA]</scope>
    <source>
        <strain evidence="1 2">MCWD5</strain>
    </source>
</reference>
<accession>A0A371ARU1</accession>
<protein>
    <submittedName>
        <fullName evidence="1">Spore coat associated protein CotJA</fullName>
    </submittedName>
</protein>
<keyword evidence="2" id="KW-1185">Reference proteome</keyword>
<dbReference type="Proteomes" id="UP000255036">
    <property type="component" value="Unassembled WGS sequence"/>
</dbReference>
<evidence type="ECO:0000313" key="1">
    <source>
        <dbReference type="EMBL" id="RDU22285.1"/>
    </source>
</evidence>